<dbReference type="OrthoDB" id="1935019at2759"/>
<sequence>MNPDKKKNTGVVNDEVEELLKAAEDAALLKLSVNAHTVHGTSSDLHSNSSLQTRGLEHMKRNKKKNAGMVNDEVEELLRAAEDATLLRLNVNAHTVHGSSSDLQPDLNHRFQALKGGSKATTKMGASTIRAPVPEAAKVKVDEGEDDLFARFAALKASLPKPSSCTISSSADVNTSCNTPGNISKLPGDSLGVVDNIDAEDEDENQDSALEFDGFFTFH</sequence>
<dbReference type="Proteomes" id="UP001153076">
    <property type="component" value="Unassembled WGS sequence"/>
</dbReference>
<comment type="caution">
    <text evidence="1">The sequence shown here is derived from an EMBL/GenBank/DDBJ whole genome shotgun (WGS) entry which is preliminary data.</text>
</comment>
<keyword evidence="2" id="KW-1185">Reference proteome</keyword>
<proteinExistence type="predicted"/>
<evidence type="ECO:0000313" key="1">
    <source>
        <dbReference type="EMBL" id="KAJ8446816.1"/>
    </source>
</evidence>
<gene>
    <name evidence="1" type="ORF">Cgig2_016126</name>
</gene>
<dbReference type="EMBL" id="JAKOGI010000048">
    <property type="protein sequence ID" value="KAJ8446816.1"/>
    <property type="molecule type" value="Genomic_DNA"/>
</dbReference>
<organism evidence="1 2">
    <name type="scientific">Carnegiea gigantea</name>
    <dbReference type="NCBI Taxonomy" id="171969"/>
    <lineage>
        <taxon>Eukaryota</taxon>
        <taxon>Viridiplantae</taxon>
        <taxon>Streptophyta</taxon>
        <taxon>Embryophyta</taxon>
        <taxon>Tracheophyta</taxon>
        <taxon>Spermatophyta</taxon>
        <taxon>Magnoliopsida</taxon>
        <taxon>eudicotyledons</taxon>
        <taxon>Gunneridae</taxon>
        <taxon>Pentapetalae</taxon>
        <taxon>Caryophyllales</taxon>
        <taxon>Cactineae</taxon>
        <taxon>Cactaceae</taxon>
        <taxon>Cactoideae</taxon>
        <taxon>Echinocereeae</taxon>
        <taxon>Carnegiea</taxon>
    </lineage>
</organism>
<accession>A0A9Q1KLR9</accession>
<name>A0A9Q1KLR9_9CARY</name>
<reference evidence="1" key="1">
    <citation type="submission" date="2022-04" db="EMBL/GenBank/DDBJ databases">
        <title>Carnegiea gigantea Genome sequencing and assembly v2.</title>
        <authorList>
            <person name="Copetti D."/>
            <person name="Sanderson M.J."/>
            <person name="Burquez A."/>
            <person name="Wojciechowski M.F."/>
        </authorList>
    </citation>
    <scope>NUCLEOTIDE SEQUENCE</scope>
    <source>
        <strain evidence="1">SGP5-SGP5p</strain>
        <tissue evidence="1">Aerial part</tissue>
    </source>
</reference>
<evidence type="ECO:0000313" key="2">
    <source>
        <dbReference type="Proteomes" id="UP001153076"/>
    </source>
</evidence>
<dbReference type="AlphaFoldDB" id="A0A9Q1KLR9"/>
<protein>
    <submittedName>
        <fullName evidence="1">Uncharacterized protein</fullName>
    </submittedName>
</protein>